<dbReference type="InterPro" id="IPR008593">
    <property type="entry name" value="Dam_MeTrfase"/>
</dbReference>
<organism evidence="1 2">
    <name type="scientific">Staphylococcus virus IME1354_01</name>
    <dbReference type="NCBI Taxonomy" id="3070820"/>
    <lineage>
        <taxon>Viruses</taxon>
        <taxon>Duplodnaviria</taxon>
        <taxon>Heunggongvirae</taxon>
        <taxon>Uroviricota</taxon>
        <taxon>Caudoviricetes</taxon>
        <taxon>Zhangqianvirus</taxon>
        <taxon>Zhangqianvirus IME1354</taxon>
    </lineage>
</organism>
<accession>A0A1W6JQ37</accession>
<dbReference type="Pfam" id="PF05869">
    <property type="entry name" value="Dam"/>
    <property type="match status" value="1"/>
</dbReference>
<sequence length="142" mass="16497">MDVHYSSKSNEWATPQYLFDELDREFSFTLDPCATDGNAKCDKYYTIKDDGLKQDWSNDVVFMNPPYGRGIKHWIKKAYEEHMKGATVVCLIPSRTDTTYWHDYIFGKASDIRFLRGRLKFGDSKNSAPFPSAIVVYESEIR</sequence>
<evidence type="ECO:0000313" key="1">
    <source>
        <dbReference type="EMBL" id="ARM68358.1"/>
    </source>
</evidence>
<dbReference type="RefSeq" id="YP_010648350.1">
    <property type="nucleotide sequence ID" value="NC_070727.1"/>
</dbReference>
<dbReference type="GO" id="GO:0032259">
    <property type="term" value="P:methylation"/>
    <property type="evidence" value="ECO:0007669"/>
    <property type="project" value="UniProtKB-KW"/>
</dbReference>
<proteinExistence type="predicted"/>
<dbReference type="EMBL" id="KY653126">
    <property type="protein sequence ID" value="ARM68358.1"/>
    <property type="molecule type" value="Genomic_DNA"/>
</dbReference>
<reference evidence="1 2" key="1">
    <citation type="submission" date="2017-02" db="EMBL/GenBank/DDBJ databases">
        <title>Analysis of active prophages from bacterial high-throughput sequencing data.</title>
        <authorList>
            <person name="Sun Q."/>
            <person name="Zhang X."/>
            <person name="Xing S."/>
            <person name="Tong Y.-G."/>
        </authorList>
    </citation>
    <scope>NUCLEOTIDE SEQUENCE [LARGE SCALE GENOMIC DNA]</scope>
</reference>
<protein>
    <submittedName>
        <fullName evidence="1">DNA modification methyltransferase</fullName>
    </submittedName>
</protein>
<name>A0A1W6JQ37_9CAUD</name>
<dbReference type="InterPro" id="IPR002052">
    <property type="entry name" value="DNA_methylase_N6_adenine_CS"/>
</dbReference>
<dbReference type="GO" id="GO:0003677">
    <property type="term" value="F:DNA binding"/>
    <property type="evidence" value="ECO:0007669"/>
    <property type="project" value="InterPro"/>
</dbReference>
<dbReference type="PROSITE" id="PS00092">
    <property type="entry name" value="N6_MTASE"/>
    <property type="match status" value="1"/>
</dbReference>
<keyword evidence="2" id="KW-1185">Reference proteome</keyword>
<dbReference type="GO" id="GO:0009007">
    <property type="term" value="F:site-specific DNA-methyltransferase (adenine-specific) activity"/>
    <property type="evidence" value="ECO:0007669"/>
    <property type="project" value="InterPro"/>
</dbReference>
<keyword evidence="1" id="KW-0808">Transferase</keyword>
<dbReference type="GO" id="GO:0009307">
    <property type="term" value="P:DNA restriction-modification system"/>
    <property type="evidence" value="ECO:0007669"/>
    <property type="project" value="InterPro"/>
</dbReference>
<evidence type="ECO:0000313" key="2">
    <source>
        <dbReference type="Proteomes" id="UP000224518"/>
    </source>
</evidence>
<dbReference type="Proteomes" id="UP000224518">
    <property type="component" value="Segment"/>
</dbReference>
<keyword evidence="1" id="KW-0489">Methyltransferase</keyword>
<dbReference type="KEGG" id="vg:77923788"/>
<dbReference type="GeneID" id="77923788"/>